<keyword evidence="4" id="KW-1185">Reference proteome</keyword>
<comment type="caution">
    <text evidence="3">The sequence shown here is derived from an EMBL/GenBank/DDBJ whole genome shotgun (WGS) entry which is preliminary data.</text>
</comment>
<keyword evidence="2" id="KW-0812">Transmembrane</keyword>
<dbReference type="RefSeq" id="WP_166535348.1">
    <property type="nucleotide sequence ID" value="NZ_VNHW01000028.1"/>
</dbReference>
<proteinExistence type="predicted"/>
<keyword evidence="2" id="KW-1133">Transmembrane helix</keyword>
<organism evidence="3 4">
    <name type="scientific">Blastococcus xanthinilyticus</name>
    <dbReference type="NCBI Taxonomy" id="1564164"/>
    <lineage>
        <taxon>Bacteria</taxon>
        <taxon>Bacillati</taxon>
        <taxon>Actinomycetota</taxon>
        <taxon>Actinomycetes</taxon>
        <taxon>Geodermatophilales</taxon>
        <taxon>Geodermatophilaceae</taxon>
        <taxon>Blastococcus</taxon>
    </lineage>
</organism>
<evidence type="ECO:0000256" key="1">
    <source>
        <dbReference type="SAM" id="MobiDB-lite"/>
    </source>
</evidence>
<gene>
    <name evidence="3" type="ORF">BD833_1286</name>
</gene>
<feature type="region of interest" description="Disordered" evidence="1">
    <location>
        <begin position="1"/>
        <end position="23"/>
    </location>
</feature>
<reference evidence="3 4" key="1">
    <citation type="submission" date="2019-07" db="EMBL/GenBank/DDBJ databases">
        <title>Genomic Encyclopedia of Archaeal and Bacterial Type Strains, Phase II (KMG-II): from individual species to whole genera.</title>
        <authorList>
            <person name="Goeker M."/>
        </authorList>
    </citation>
    <scope>NUCLEOTIDE SEQUENCE [LARGE SCALE GENOMIC DNA]</scope>
    <source>
        <strain evidence="3 4">DSM 46842</strain>
    </source>
</reference>
<feature type="transmembrane region" description="Helical" evidence="2">
    <location>
        <begin position="39"/>
        <end position="63"/>
    </location>
</feature>
<evidence type="ECO:0000313" key="4">
    <source>
        <dbReference type="Proteomes" id="UP000322499"/>
    </source>
</evidence>
<sequence length="188" mass="19042">MSQPPLPDWAASTPAWEPAVPQPPVPAVPPAPAGARWGVAGAALAGAAVGAVAAGALVAAVFVGSAEDIGRSMAQELAPGISEGIAEGIAEGTREQMESAMGLLEEEALGWYGGMPAGDVEQFPAVPPADLGPDATLDAYALSCFDGDLQACDDLLYESPPLSDYETYATTCGGRVKPYAVPLCTELE</sequence>
<keyword evidence="2" id="KW-0472">Membrane</keyword>
<protein>
    <submittedName>
        <fullName evidence="3">Uncharacterized protein</fullName>
    </submittedName>
</protein>
<name>A0A5S5CKX9_9ACTN</name>
<evidence type="ECO:0000256" key="2">
    <source>
        <dbReference type="SAM" id="Phobius"/>
    </source>
</evidence>
<dbReference type="EMBL" id="VNHW01000028">
    <property type="protein sequence ID" value="TYP80683.1"/>
    <property type="molecule type" value="Genomic_DNA"/>
</dbReference>
<accession>A0A5S5CKX9</accession>
<evidence type="ECO:0000313" key="3">
    <source>
        <dbReference type="EMBL" id="TYP80683.1"/>
    </source>
</evidence>
<dbReference type="Proteomes" id="UP000322499">
    <property type="component" value="Unassembled WGS sequence"/>
</dbReference>
<dbReference type="AlphaFoldDB" id="A0A5S5CKX9"/>